<dbReference type="InterPro" id="IPR001750">
    <property type="entry name" value="ND/Mrp_TM"/>
</dbReference>
<dbReference type="EMBL" id="RXIH01000013">
    <property type="protein sequence ID" value="RZN57019.1"/>
    <property type="molecule type" value="Genomic_DNA"/>
</dbReference>
<feature type="transmembrane region" description="Helical" evidence="6">
    <location>
        <begin position="455"/>
        <end position="480"/>
    </location>
</feature>
<keyword evidence="4 6" id="KW-1133">Transmembrane helix</keyword>
<proteinExistence type="predicted"/>
<evidence type="ECO:0000256" key="3">
    <source>
        <dbReference type="ARBA" id="ARBA00022692"/>
    </source>
</evidence>
<dbReference type="GO" id="GO:0008137">
    <property type="term" value="F:NADH dehydrogenase (ubiquinone) activity"/>
    <property type="evidence" value="ECO:0007669"/>
    <property type="project" value="InterPro"/>
</dbReference>
<evidence type="ECO:0000256" key="6">
    <source>
        <dbReference type="SAM" id="Phobius"/>
    </source>
</evidence>
<dbReference type="PRINTS" id="PR01437">
    <property type="entry name" value="NUOXDRDTASE4"/>
</dbReference>
<dbReference type="InterPro" id="IPR003918">
    <property type="entry name" value="NADH_UbQ_OxRdtase"/>
</dbReference>
<evidence type="ECO:0000256" key="2">
    <source>
        <dbReference type="ARBA" id="ARBA00022475"/>
    </source>
</evidence>
<protein>
    <recommendedName>
        <fullName evidence="7">NADH:quinone oxidoreductase/Mrp antiporter transmembrane domain-containing protein</fullName>
    </recommendedName>
</protein>
<dbReference type="AlphaFoldDB" id="A0A520KGB8"/>
<evidence type="ECO:0000256" key="1">
    <source>
        <dbReference type="ARBA" id="ARBA00004651"/>
    </source>
</evidence>
<evidence type="ECO:0000259" key="7">
    <source>
        <dbReference type="Pfam" id="PF00361"/>
    </source>
</evidence>
<dbReference type="Proteomes" id="UP000317265">
    <property type="component" value="Unassembled WGS sequence"/>
</dbReference>
<feature type="transmembrane region" description="Helical" evidence="6">
    <location>
        <begin position="63"/>
        <end position="86"/>
    </location>
</feature>
<organism evidence="8 10">
    <name type="scientific">Thermoproteota archaeon</name>
    <dbReference type="NCBI Taxonomy" id="2056631"/>
    <lineage>
        <taxon>Archaea</taxon>
        <taxon>Thermoproteota</taxon>
    </lineage>
</organism>
<accession>A0A520KGB8</accession>
<feature type="domain" description="NADH:quinone oxidoreductase/Mrp antiporter transmembrane" evidence="7">
    <location>
        <begin position="296"/>
        <end position="424"/>
    </location>
</feature>
<dbReference type="GO" id="GO:0005886">
    <property type="term" value="C:plasma membrane"/>
    <property type="evidence" value="ECO:0007669"/>
    <property type="project" value="UniProtKB-SubCell"/>
</dbReference>
<feature type="transmembrane region" description="Helical" evidence="6">
    <location>
        <begin position="372"/>
        <end position="390"/>
    </location>
</feature>
<keyword evidence="3 6" id="KW-0812">Transmembrane</keyword>
<feature type="transmembrane region" description="Helical" evidence="6">
    <location>
        <begin position="225"/>
        <end position="248"/>
    </location>
</feature>
<evidence type="ECO:0000313" key="8">
    <source>
        <dbReference type="EMBL" id="RZN57019.1"/>
    </source>
</evidence>
<evidence type="ECO:0000256" key="4">
    <source>
        <dbReference type="ARBA" id="ARBA00022989"/>
    </source>
</evidence>
<feature type="domain" description="NADH:quinone oxidoreductase/Mrp antiporter transmembrane" evidence="7">
    <location>
        <begin position="119"/>
        <end position="276"/>
    </location>
</feature>
<dbReference type="PANTHER" id="PTHR42703">
    <property type="entry name" value="NADH DEHYDROGENASE"/>
    <property type="match status" value="1"/>
</dbReference>
<feature type="transmembrane region" description="Helical" evidence="6">
    <location>
        <begin position="327"/>
        <end position="348"/>
    </location>
</feature>
<keyword evidence="2" id="KW-1003">Cell membrane</keyword>
<reference evidence="9 11" key="1">
    <citation type="journal article" date="2019" name="Nat. Microbiol.">
        <title>Expanding anaerobic alkane metabolism in the domain of Archaea.</title>
        <authorList>
            <person name="Wang Y."/>
            <person name="Wegener G."/>
            <person name="Hou J."/>
            <person name="Wang F."/>
            <person name="Xiao X."/>
        </authorList>
    </citation>
    <scope>NUCLEOTIDE SEQUENCE [LARGE SCALE GENOMIC DNA]</scope>
    <source>
        <strain evidence="9">WYZ-LMO11</strain>
    </source>
</reference>
<feature type="transmembrane region" description="Helical" evidence="6">
    <location>
        <begin position="122"/>
        <end position="142"/>
    </location>
</feature>
<feature type="transmembrane region" description="Helical" evidence="6">
    <location>
        <begin position="410"/>
        <end position="434"/>
    </location>
</feature>
<gene>
    <name evidence="9" type="ORF">DSO09_04680</name>
    <name evidence="8" type="ORF">EF809_01590</name>
</gene>
<dbReference type="PANTHER" id="PTHR42703:SF1">
    <property type="entry name" value="NA(+)_H(+) ANTIPORTER SUBUNIT D1"/>
    <property type="match status" value="1"/>
</dbReference>
<dbReference type="EMBL" id="QNVI01000054">
    <property type="protein sequence ID" value="TDA38308.1"/>
    <property type="molecule type" value="Genomic_DNA"/>
</dbReference>
<feature type="transmembrane region" description="Helical" evidence="6">
    <location>
        <begin position="254"/>
        <end position="279"/>
    </location>
</feature>
<evidence type="ECO:0000256" key="5">
    <source>
        <dbReference type="ARBA" id="ARBA00023136"/>
    </source>
</evidence>
<feature type="transmembrane region" description="Helical" evidence="6">
    <location>
        <begin position="299"/>
        <end position="321"/>
    </location>
</feature>
<feature type="transmembrane region" description="Helical" evidence="6">
    <location>
        <begin position="98"/>
        <end position="116"/>
    </location>
</feature>
<dbReference type="GO" id="GO:0042773">
    <property type="term" value="P:ATP synthesis coupled electron transport"/>
    <property type="evidence" value="ECO:0007669"/>
    <property type="project" value="InterPro"/>
</dbReference>
<feature type="transmembrane region" description="Helical" evidence="6">
    <location>
        <begin position="6"/>
        <end position="25"/>
    </location>
</feature>
<dbReference type="Pfam" id="PF00361">
    <property type="entry name" value="Proton_antipo_M"/>
    <property type="match status" value="2"/>
</dbReference>
<sequence length="502" mass="56324">MKESFIAIISPIILIIGGILTSILFSKKKSIIISLSIFSLIAILINTWLLINGEIIYYPNINGILINYSTAFILEVTYFISFLAIIYSYHYFEDNKELRYFSLLFPLFIATLSIMASSFNLLLIYVSFEASTILGGIIILLTRRRSAVKATMRFFLWSIIGAILIIIGILYQNYTIGNVILNHGISYPEIITILYAIGFGIKIGVFPFGLFWLPAAHSEAPTPMSAVLSGIMVQIAAFTTSRIIGIMSPFNTNIGLFLMIIGILSIITGSLLAMIESIYGSKYSRFHVGMVHIKGIKRIWAFSTCSEVGYFYLLIGLALIYPNLMLFFFSAILLHFLNHGLAKALLFFDSGFVIKTSRIADLSLMKGLGRRVGWNGFTYLIGGFSLSLIPGTLGYNTFLEFIKGNINLEIMIIILISAILIFFTTLYSFKIIVFGKPKIKIQYIKDIEEHLSLRIPGLILAICIISLGILVLLGSNGIFFTEYYHEFENWFKLIAKTICEVE</sequence>
<dbReference type="Proteomes" id="UP000316080">
    <property type="component" value="Unassembled WGS sequence"/>
</dbReference>
<evidence type="ECO:0000313" key="10">
    <source>
        <dbReference type="Proteomes" id="UP000316080"/>
    </source>
</evidence>
<feature type="transmembrane region" description="Helical" evidence="6">
    <location>
        <begin position="32"/>
        <end position="51"/>
    </location>
</feature>
<reference evidence="8 10" key="2">
    <citation type="journal article" date="2019" name="Nat. Microbiol.">
        <title>Wide diversity of methane and short-chain alkane metabolisms in uncultured archaea.</title>
        <authorList>
            <person name="Borrel G."/>
            <person name="Adam P.S."/>
            <person name="McKay L.J."/>
            <person name="Chen L.X."/>
            <person name="Sierra-Garcia I.N."/>
            <person name="Sieber C.M."/>
            <person name="Letourneur Q."/>
            <person name="Ghozlane A."/>
            <person name="Andersen G.L."/>
            <person name="Li W.J."/>
            <person name="Hallam S.J."/>
            <person name="Muyzer G."/>
            <person name="de Oliveira V.M."/>
            <person name="Inskeep W.P."/>
            <person name="Banfield J.F."/>
            <person name="Gribaldo S."/>
        </authorList>
    </citation>
    <scope>NUCLEOTIDE SEQUENCE [LARGE SCALE GENOMIC DNA]</scope>
    <source>
        <strain evidence="8">Verst-YHS</strain>
    </source>
</reference>
<feature type="transmembrane region" description="Helical" evidence="6">
    <location>
        <begin position="191"/>
        <end position="213"/>
    </location>
</feature>
<comment type="caution">
    <text evidence="8">The sequence shown here is derived from an EMBL/GenBank/DDBJ whole genome shotgun (WGS) entry which is preliminary data.</text>
</comment>
<evidence type="ECO:0000313" key="11">
    <source>
        <dbReference type="Proteomes" id="UP000317265"/>
    </source>
</evidence>
<name>A0A520KGB8_9CREN</name>
<dbReference type="InterPro" id="IPR050586">
    <property type="entry name" value="CPA3_Na-H_Antiporter_D"/>
</dbReference>
<evidence type="ECO:0000313" key="9">
    <source>
        <dbReference type="EMBL" id="TDA38308.1"/>
    </source>
</evidence>
<feature type="transmembrane region" description="Helical" evidence="6">
    <location>
        <begin position="154"/>
        <end position="171"/>
    </location>
</feature>
<comment type="subcellular location">
    <subcellularLocation>
        <location evidence="1">Cell membrane</location>
        <topology evidence="1">Multi-pass membrane protein</topology>
    </subcellularLocation>
</comment>
<keyword evidence="5 6" id="KW-0472">Membrane</keyword>